<dbReference type="RefSeq" id="WP_009532442.1">
    <property type="nucleotide sequence ID" value="NZ_JH590862.1"/>
</dbReference>
<organism evidence="2 3">
    <name type="scientific">Stomatobaculum longum</name>
    <dbReference type="NCBI Taxonomy" id="796942"/>
    <lineage>
        <taxon>Bacteria</taxon>
        <taxon>Bacillati</taxon>
        <taxon>Bacillota</taxon>
        <taxon>Clostridia</taxon>
        <taxon>Lachnospirales</taxon>
        <taxon>Lachnospiraceae</taxon>
        <taxon>Stomatobaculum</taxon>
    </lineage>
</organism>
<comment type="caution">
    <text evidence="2">The sequence shown here is derived from an EMBL/GenBank/DDBJ whole genome shotgun (WGS) entry which is preliminary data.</text>
</comment>
<dbReference type="Proteomes" id="UP000018466">
    <property type="component" value="Unassembled WGS sequence"/>
</dbReference>
<proteinExistence type="predicted"/>
<dbReference type="GeneID" id="86940389"/>
<reference evidence="2 3" key="1">
    <citation type="submission" date="2011-10" db="EMBL/GenBank/DDBJ databases">
        <title>The Genome Sequence of Lachnospiraceae bacterium ACC2.</title>
        <authorList>
            <consortium name="The Broad Institute Genome Sequencing Platform"/>
            <person name="Earl A."/>
            <person name="Ward D."/>
            <person name="Feldgarden M."/>
            <person name="Gevers D."/>
            <person name="Sizova M."/>
            <person name="Hazen A."/>
            <person name="Epstein S."/>
            <person name="Young S.K."/>
            <person name="Zeng Q."/>
            <person name="Gargeya S."/>
            <person name="Fitzgerald M."/>
            <person name="Haas B."/>
            <person name="Abouelleil A."/>
            <person name="Alvarado L."/>
            <person name="Arachchi H.M."/>
            <person name="Berlin A."/>
            <person name="Brown A."/>
            <person name="Chapman S.B."/>
            <person name="Chen Z."/>
            <person name="Dunbar C."/>
            <person name="Freedman E."/>
            <person name="Gearin G."/>
            <person name="Goldberg J."/>
            <person name="Griggs A."/>
            <person name="Gujja S."/>
            <person name="Heiman D."/>
            <person name="Howarth C."/>
            <person name="Larson L."/>
            <person name="Lui A."/>
            <person name="MacDonald P.J.P."/>
            <person name="Montmayeur A."/>
            <person name="Murphy C."/>
            <person name="Neiman D."/>
            <person name="Pearson M."/>
            <person name="Priest M."/>
            <person name="Roberts A."/>
            <person name="Saif S."/>
            <person name="Shea T."/>
            <person name="Shenoy N."/>
            <person name="Sisk P."/>
            <person name="Stolte C."/>
            <person name="Sykes S."/>
            <person name="Wortman J."/>
            <person name="Nusbaum C."/>
            <person name="Birren B."/>
        </authorList>
    </citation>
    <scope>NUCLEOTIDE SEQUENCE [LARGE SCALE GENOMIC DNA]</scope>
    <source>
        <strain evidence="2 3">ACC2</strain>
    </source>
</reference>
<protein>
    <recommendedName>
        <fullName evidence="1">DUF5716 domain-containing protein</fullName>
    </recommendedName>
</protein>
<evidence type="ECO:0000313" key="2">
    <source>
        <dbReference type="EMBL" id="EHO17010.1"/>
    </source>
</evidence>
<gene>
    <name evidence="2" type="ORF">HMPREF9623_00609</name>
</gene>
<keyword evidence="3" id="KW-1185">Reference proteome</keyword>
<feature type="domain" description="DUF5716" evidence="1">
    <location>
        <begin position="108"/>
        <end position="405"/>
    </location>
</feature>
<dbReference type="AlphaFoldDB" id="A0AA37DGD0"/>
<accession>A0AA37DGD0</accession>
<dbReference type="InterPro" id="IPR043770">
    <property type="entry name" value="DUF5716_C"/>
</dbReference>
<evidence type="ECO:0000313" key="3">
    <source>
        <dbReference type="Proteomes" id="UP000018466"/>
    </source>
</evidence>
<sequence>MQYLGIDLSNTDANLLFVSDGREQKLLLRTELCRDKREDRWYIDAEAYEKALAGRGSMVQGLLAESERDGLLVAEDTEYRAVELLARFLKLARKQVLGDEKAEELRTVIVLPDYRLAFVRELAALLPQFGFPAERTRLVSREESFLAFISAEPALLAAGEVGLFDLAEKSLCFYMAREKKEKGRSCLYAEQRKLRDAFTLRMLSTPQGERMADQVLTVSAERLLRNRHFASVILTGEGFNRMSWSEGFQRAICKGQRKLYQEKELFARGAVEACRLSENSGIAPRLICAGRAAAQISLPVKQYGEERELVLIEAGESLLTAGGSFRLLPEDRKELLLTVSAGPRGAAQTLSVPLGFLPAREEKSCYVDCAFRFGDERTVSLKLRDAGFGEIYPPSGEVLAQEVELWE</sequence>
<evidence type="ECO:0000259" key="1">
    <source>
        <dbReference type="Pfam" id="PF18980"/>
    </source>
</evidence>
<name>A0AA37DGD0_9FIRM</name>
<dbReference type="Pfam" id="PF18980">
    <property type="entry name" value="DUF5716_C"/>
    <property type="match status" value="1"/>
</dbReference>
<dbReference type="EMBL" id="AGEL01000006">
    <property type="protein sequence ID" value="EHO17010.1"/>
    <property type="molecule type" value="Genomic_DNA"/>
</dbReference>